<accession>A0A2G9YVI8</accession>
<sequence>MNVDDVRERVKDINLAVLGEEERRYVAWALACVRHALFVRGQTGIVDETELKMVGTNLWRLHRDLGTEIAFVHCARLVQDCVNLVQFGVRSSDMMSAMKREMDWQNRLARVALIDRYGGENPEAIVLWGLPEGYTDSLGMLETDDLYTATVYREAWAKASGKDIEVREFEKNGEKRYFVILTDEQADADAFDATMDLLDGDRALFLKRADVATHEAHGSYVDPDDPDEIDIPLQGIEDIPPEEW</sequence>
<name>A0A2G9YVI8_9BACT</name>
<dbReference type="EMBL" id="PCRP01000068">
    <property type="protein sequence ID" value="PIP23264.1"/>
    <property type="molecule type" value="Genomic_DNA"/>
</dbReference>
<dbReference type="Proteomes" id="UP000230273">
    <property type="component" value="Unassembled WGS sequence"/>
</dbReference>
<dbReference type="AlphaFoldDB" id="A0A2G9YVI8"/>
<evidence type="ECO:0000313" key="2">
    <source>
        <dbReference type="Proteomes" id="UP000230273"/>
    </source>
</evidence>
<comment type="caution">
    <text evidence="1">The sequence shown here is derived from an EMBL/GenBank/DDBJ whole genome shotgun (WGS) entry which is preliminary data.</text>
</comment>
<organism evidence="1 2">
    <name type="scientific">Candidatus Nealsonbacteria bacterium CG23_combo_of_CG06-09_8_20_14_all_38_19</name>
    <dbReference type="NCBI Taxonomy" id="1974721"/>
    <lineage>
        <taxon>Bacteria</taxon>
        <taxon>Candidatus Nealsoniibacteriota</taxon>
    </lineage>
</organism>
<gene>
    <name evidence="1" type="ORF">COX36_04240</name>
</gene>
<evidence type="ECO:0000313" key="1">
    <source>
        <dbReference type="EMBL" id="PIP23264.1"/>
    </source>
</evidence>
<reference evidence="1 2" key="1">
    <citation type="submission" date="2017-09" db="EMBL/GenBank/DDBJ databases">
        <title>Depth-based differentiation of microbial function through sediment-hosted aquifers and enrichment of novel symbionts in the deep terrestrial subsurface.</title>
        <authorList>
            <person name="Probst A.J."/>
            <person name="Ladd B."/>
            <person name="Jarett J.K."/>
            <person name="Geller-Mcgrath D.E."/>
            <person name="Sieber C.M."/>
            <person name="Emerson J.B."/>
            <person name="Anantharaman K."/>
            <person name="Thomas B.C."/>
            <person name="Malmstrom R."/>
            <person name="Stieglmeier M."/>
            <person name="Klingl A."/>
            <person name="Woyke T."/>
            <person name="Ryan C.M."/>
            <person name="Banfield J.F."/>
        </authorList>
    </citation>
    <scope>NUCLEOTIDE SEQUENCE [LARGE SCALE GENOMIC DNA]</scope>
    <source>
        <strain evidence="1">CG23_combo_of_CG06-09_8_20_14_all_38_19</strain>
    </source>
</reference>
<proteinExistence type="predicted"/>
<protein>
    <submittedName>
        <fullName evidence="1">Uncharacterized protein</fullName>
    </submittedName>
</protein>